<dbReference type="Proteomes" id="UP001501266">
    <property type="component" value="Unassembled WGS sequence"/>
</dbReference>
<accession>A0ABP4JG33</accession>
<reference evidence="2" key="1">
    <citation type="journal article" date="2019" name="Int. J. Syst. Evol. Microbiol.">
        <title>The Global Catalogue of Microorganisms (GCM) 10K type strain sequencing project: providing services to taxonomists for standard genome sequencing and annotation.</title>
        <authorList>
            <consortium name="The Broad Institute Genomics Platform"/>
            <consortium name="The Broad Institute Genome Sequencing Center for Infectious Disease"/>
            <person name="Wu L."/>
            <person name="Ma J."/>
        </authorList>
    </citation>
    <scope>NUCLEOTIDE SEQUENCE [LARGE SCALE GENOMIC DNA]</scope>
    <source>
        <strain evidence="2">JCM 12398</strain>
    </source>
</reference>
<sequence length="80" mass="8511">MRTTVNIDAELLAAAKLRAARTHQTVGSVLEEALRRMLLEPDSAPAPAVLPDFGYDGGLREGVDLHDKAAMAELLGEAGR</sequence>
<dbReference type="EMBL" id="BAAAKK010000003">
    <property type="protein sequence ID" value="GAA1421095.1"/>
    <property type="molecule type" value="Genomic_DNA"/>
</dbReference>
<name>A0ABP4JG33_9MICO</name>
<evidence type="ECO:0000313" key="1">
    <source>
        <dbReference type="EMBL" id="GAA1421095.1"/>
    </source>
</evidence>
<comment type="caution">
    <text evidence="1">The sequence shown here is derived from an EMBL/GenBank/DDBJ whole genome shotgun (WGS) entry which is preliminary data.</text>
</comment>
<organism evidence="1 2">
    <name type="scientific">Agrococcus citreus</name>
    <dbReference type="NCBI Taxonomy" id="84643"/>
    <lineage>
        <taxon>Bacteria</taxon>
        <taxon>Bacillati</taxon>
        <taxon>Actinomycetota</taxon>
        <taxon>Actinomycetes</taxon>
        <taxon>Micrococcales</taxon>
        <taxon>Microbacteriaceae</taxon>
        <taxon>Agrococcus</taxon>
    </lineage>
</organism>
<keyword evidence="2" id="KW-1185">Reference proteome</keyword>
<evidence type="ECO:0008006" key="3">
    <source>
        <dbReference type="Google" id="ProtNLM"/>
    </source>
</evidence>
<gene>
    <name evidence="1" type="ORF">GCM10009640_11410</name>
</gene>
<protein>
    <recommendedName>
        <fullName evidence="3">Antitoxin of type II TA system, VapB</fullName>
    </recommendedName>
</protein>
<evidence type="ECO:0000313" key="2">
    <source>
        <dbReference type="Proteomes" id="UP001501266"/>
    </source>
</evidence>
<proteinExistence type="predicted"/>
<dbReference type="RefSeq" id="WP_343918295.1">
    <property type="nucleotide sequence ID" value="NZ_BAAAKK010000003.1"/>
</dbReference>